<name>A0ABS2J007_9ACTN</name>
<reference evidence="1 2" key="1">
    <citation type="submission" date="2021-02" db="EMBL/GenBank/DDBJ databases">
        <authorList>
            <person name="Ra J.-S."/>
        </authorList>
    </citation>
    <scope>NUCLEOTIDE SEQUENCE [LARGE SCALE GENOMIC DNA]</scope>
    <source>
        <strain evidence="1 2">MMS20-R1-14</strain>
    </source>
</reference>
<dbReference type="EMBL" id="JAFEUC010000012">
    <property type="protein sequence ID" value="MBM7079114.1"/>
    <property type="molecule type" value="Genomic_DNA"/>
</dbReference>
<gene>
    <name evidence="1" type="ORF">JQX11_22585</name>
</gene>
<proteinExistence type="predicted"/>
<organism evidence="1 2">
    <name type="scientific">Micromonospora humida</name>
    <dbReference type="NCBI Taxonomy" id="2809018"/>
    <lineage>
        <taxon>Bacteria</taxon>
        <taxon>Bacillati</taxon>
        <taxon>Actinomycetota</taxon>
        <taxon>Actinomycetes</taxon>
        <taxon>Micromonosporales</taxon>
        <taxon>Micromonosporaceae</taxon>
        <taxon>Micromonospora</taxon>
    </lineage>
</organism>
<evidence type="ECO:0000313" key="1">
    <source>
        <dbReference type="EMBL" id="MBM7079114.1"/>
    </source>
</evidence>
<evidence type="ECO:0008006" key="3">
    <source>
        <dbReference type="Google" id="ProtNLM"/>
    </source>
</evidence>
<comment type="caution">
    <text evidence="1">The sequence shown here is derived from an EMBL/GenBank/DDBJ whole genome shotgun (WGS) entry which is preliminary data.</text>
</comment>
<keyword evidence="2" id="KW-1185">Reference proteome</keyword>
<sequence>MVWPEPRPQDVLDVAAARFRPLAGEPSPFGEHPRGDAYNAELSLDRFGSERELADRVLERLAPWFEIRREVTGRHCSGRSLRIDAMLRPRDAGSWRDPDVAFGVEFKLPGGDSGVGPYTGWVAQAVSYTHTDWVGYGRRLVLVCPGAASWLDSASGRDPDRGEVMIAKRLCGQLGVGELVLRWATGLTILVNNGLVWSERRGLGVGRNWRLAVPSGHR</sequence>
<dbReference type="Proteomes" id="UP001518872">
    <property type="component" value="Unassembled WGS sequence"/>
</dbReference>
<dbReference type="RefSeq" id="WP_204926985.1">
    <property type="nucleotide sequence ID" value="NZ_JAFEUC010000012.1"/>
</dbReference>
<accession>A0ABS2J007</accession>
<evidence type="ECO:0000313" key="2">
    <source>
        <dbReference type="Proteomes" id="UP001518872"/>
    </source>
</evidence>
<protein>
    <recommendedName>
        <fullName evidence="3">Restriction endonuclease</fullName>
    </recommendedName>
</protein>